<dbReference type="AlphaFoldDB" id="A0A1Y2ETU3"/>
<dbReference type="PANTHER" id="PTHR31836:SF24">
    <property type="entry name" value="RLPA-LIKE PROTEIN DOUBLE-PSI BETA-BARREL DOMAIN-CONTAINING PROTEIN"/>
    <property type="match status" value="1"/>
</dbReference>
<name>A0A1Y2ETU3_9BASI</name>
<dbReference type="EMBL" id="MCGR01000039">
    <property type="protein sequence ID" value="ORY74991.1"/>
    <property type="molecule type" value="Genomic_DNA"/>
</dbReference>
<proteinExistence type="predicted"/>
<evidence type="ECO:0000256" key="1">
    <source>
        <dbReference type="ARBA" id="ARBA00022729"/>
    </source>
</evidence>
<dbReference type="Gene3D" id="2.40.40.10">
    <property type="entry name" value="RlpA-like domain"/>
    <property type="match status" value="1"/>
</dbReference>
<dbReference type="PANTHER" id="PTHR31836">
    <property type="match status" value="1"/>
</dbReference>
<comment type="caution">
    <text evidence="3">The sequence shown here is derived from an EMBL/GenBank/DDBJ whole genome shotgun (WGS) entry which is preliminary data.</text>
</comment>
<keyword evidence="4" id="KW-1185">Reference proteome</keyword>
<keyword evidence="1" id="KW-0732">Signal</keyword>
<dbReference type="OrthoDB" id="623670at2759"/>
<dbReference type="InterPro" id="IPR009009">
    <property type="entry name" value="RlpA-like_DPBB"/>
</dbReference>
<dbReference type="InterPro" id="IPR051477">
    <property type="entry name" value="Expansin_CellWall"/>
</dbReference>
<feature type="domain" description="RlpA-like protein double-psi beta-barrel" evidence="2">
    <location>
        <begin position="29"/>
        <end position="80"/>
    </location>
</feature>
<dbReference type="InParanoid" id="A0A1Y2ETU3"/>
<feature type="non-terminal residue" evidence="3">
    <location>
        <position position="1"/>
    </location>
</feature>
<dbReference type="Pfam" id="PF03330">
    <property type="entry name" value="DPBB_1"/>
    <property type="match status" value="1"/>
</dbReference>
<dbReference type="Proteomes" id="UP000193467">
    <property type="component" value="Unassembled WGS sequence"/>
</dbReference>
<sequence length="84" mass="8265">GNCGTVHSDSDSIVALTTSMYGSGDHCGQTVSICSTDTGKCTSATVADSCPSCTSSGDLDLSVAAFTALADTSAGVTSITWSFA</sequence>
<reference evidence="3 4" key="1">
    <citation type="submission" date="2016-07" db="EMBL/GenBank/DDBJ databases">
        <title>Pervasive Adenine N6-methylation of Active Genes in Fungi.</title>
        <authorList>
            <consortium name="DOE Joint Genome Institute"/>
            <person name="Mondo S.J."/>
            <person name="Dannebaum R.O."/>
            <person name="Kuo R.C."/>
            <person name="Labutti K."/>
            <person name="Haridas S."/>
            <person name="Kuo A."/>
            <person name="Salamov A."/>
            <person name="Ahrendt S.R."/>
            <person name="Lipzen A."/>
            <person name="Sullivan W."/>
            <person name="Andreopoulos W.B."/>
            <person name="Clum A."/>
            <person name="Lindquist E."/>
            <person name="Daum C."/>
            <person name="Ramamoorthy G.K."/>
            <person name="Gryganskyi A."/>
            <person name="Culley D."/>
            <person name="Magnuson J.K."/>
            <person name="James T.Y."/>
            <person name="O'Malley M.A."/>
            <person name="Stajich J.E."/>
            <person name="Spatafora J.W."/>
            <person name="Visel A."/>
            <person name="Grigoriev I.V."/>
        </authorList>
    </citation>
    <scope>NUCLEOTIDE SEQUENCE [LARGE SCALE GENOMIC DNA]</scope>
    <source>
        <strain evidence="3 4">62-1032</strain>
    </source>
</reference>
<evidence type="ECO:0000313" key="3">
    <source>
        <dbReference type="EMBL" id="ORY74991.1"/>
    </source>
</evidence>
<evidence type="ECO:0000313" key="4">
    <source>
        <dbReference type="Proteomes" id="UP000193467"/>
    </source>
</evidence>
<protein>
    <submittedName>
        <fullName evidence="3">RlpA-like double-psi beta-barrel-protein domain-containing protein-containing protein</fullName>
    </submittedName>
</protein>
<accession>A0A1Y2ETU3</accession>
<dbReference type="CDD" id="cd22191">
    <property type="entry name" value="DPBB_RlpA_EXP_N-like"/>
    <property type="match status" value="1"/>
</dbReference>
<evidence type="ECO:0000259" key="2">
    <source>
        <dbReference type="Pfam" id="PF03330"/>
    </source>
</evidence>
<dbReference type="InterPro" id="IPR036908">
    <property type="entry name" value="RlpA-like_sf"/>
</dbReference>
<dbReference type="SUPFAM" id="SSF50685">
    <property type="entry name" value="Barwin-like endoglucanases"/>
    <property type="match status" value="1"/>
</dbReference>
<gene>
    <name evidence="3" type="ORF">BCR35DRAFT_268008</name>
</gene>
<organism evidence="3 4">
    <name type="scientific">Leucosporidium creatinivorum</name>
    <dbReference type="NCBI Taxonomy" id="106004"/>
    <lineage>
        <taxon>Eukaryota</taxon>
        <taxon>Fungi</taxon>
        <taxon>Dikarya</taxon>
        <taxon>Basidiomycota</taxon>
        <taxon>Pucciniomycotina</taxon>
        <taxon>Microbotryomycetes</taxon>
        <taxon>Leucosporidiales</taxon>
        <taxon>Leucosporidium</taxon>
    </lineage>
</organism>
<dbReference type="STRING" id="106004.A0A1Y2ETU3"/>